<evidence type="ECO:0000313" key="3">
    <source>
        <dbReference type="Proteomes" id="UP000509569"/>
    </source>
</evidence>
<sequence length="137" mass="14186">MKNRRPLALAALVAAAMLPLAACSSDDTTDADPTTTTAAATTTTAAEVTAEATTTTERAGSGPMSGDELSAALTASGDYTEDQVMSMTVWQGVACDMRDVPQVADMWNVEGIRADIQENYGFTPSADTAKVLRDSCG</sequence>
<reference evidence="2 3" key="1">
    <citation type="submission" date="2020-06" db="EMBL/GenBank/DDBJ databases">
        <authorList>
            <person name="Moran J."/>
            <person name="Kenna M."/>
            <person name="Ware V."/>
            <person name="Garlena R.A."/>
            <person name="Russell D.A."/>
            <person name="Pope W.H."/>
            <person name="Jacobs-Sera D."/>
            <person name="Hatfull G.F."/>
        </authorList>
    </citation>
    <scope>NUCLEOTIDE SEQUENCE [LARGE SCALE GENOMIC DNA]</scope>
</reference>
<dbReference type="EMBL" id="MT553344">
    <property type="protein sequence ID" value="QKO02953.1"/>
    <property type="molecule type" value="Genomic_DNA"/>
</dbReference>
<protein>
    <submittedName>
        <fullName evidence="2">Uncharacterized protein</fullName>
    </submittedName>
</protein>
<name>A0A6N0A6X6_9CAUD</name>
<evidence type="ECO:0000313" key="2">
    <source>
        <dbReference type="EMBL" id="QKO02953.1"/>
    </source>
</evidence>
<evidence type="ECO:0000256" key="1">
    <source>
        <dbReference type="SAM" id="MobiDB-lite"/>
    </source>
</evidence>
<dbReference type="RefSeq" id="YP_010051121.1">
    <property type="nucleotide sequence ID" value="NC_054438.1"/>
</dbReference>
<gene>
    <name evidence="2" type="primary">32</name>
    <name evidence="2" type="ORF">SEA_TZGORDON_32</name>
</gene>
<accession>A0A6N0A6X6</accession>
<proteinExistence type="predicted"/>
<feature type="compositionally biased region" description="Low complexity" evidence="1">
    <location>
        <begin position="31"/>
        <end position="57"/>
    </location>
</feature>
<dbReference type="Proteomes" id="UP000509569">
    <property type="component" value="Segment"/>
</dbReference>
<keyword evidence="3" id="KW-1185">Reference proteome</keyword>
<dbReference type="GeneID" id="63911863"/>
<feature type="region of interest" description="Disordered" evidence="1">
    <location>
        <begin position="25"/>
        <end position="75"/>
    </location>
</feature>
<dbReference type="KEGG" id="vg:63911863"/>
<organism evidence="2 3">
    <name type="scientific">Gordonia phage TZGordon</name>
    <dbReference type="NCBI Taxonomy" id="2744004"/>
    <lineage>
        <taxon>Viruses</taxon>
        <taxon>Duplodnaviria</taxon>
        <taxon>Heunggongvirae</taxon>
        <taxon>Uroviricota</taxon>
        <taxon>Caudoviricetes</taxon>
        <taxon>Ruthgordonvirinae</taxon>
        <taxon>Vendettavirus</taxon>
        <taxon>Vendettavirus tzgordon</taxon>
    </lineage>
</organism>